<evidence type="ECO:0000256" key="6">
    <source>
        <dbReference type="ARBA" id="ARBA00023163"/>
    </source>
</evidence>
<evidence type="ECO:0000256" key="7">
    <source>
        <dbReference type="PIRSR" id="PIRSR602481-1"/>
    </source>
</evidence>
<dbReference type="SUPFAM" id="SSF46785">
    <property type="entry name" value="Winged helix' DNA-binding domain"/>
    <property type="match status" value="1"/>
</dbReference>
<dbReference type="GO" id="GO:1900376">
    <property type="term" value="P:regulation of secondary metabolite biosynthetic process"/>
    <property type="evidence" value="ECO:0007669"/>
    <property type="project" value="TreeGrafter"/>
</dbReference>
<dbReference type="AlphaFoldDB" id="A0A2Z4XYR4"/>
<reference evidence="8 10" key="1">
    <citation type="submission" date="2017-06" db="EMBL/GenBank/DDBJ databases">
        <title>Complete genome of Francisella adeliensis.</title>
        <authorList>
            <person name="Vallesi A."/>
            <person name="Sjodin A."/>
        </authorList>
    </citation>
    <scope>NUCLEOTIDE SEQUENCE [LARGE SCALE GENOMIC DNA]</scope>
    <source>
        <strain evidence="8 10">FDC440</strain>
    </source>
</reference>
<accession>A0A2Z4XYR4</accession>
<dbReference type="PANTHER" id="PTHR33202:SF6">
    <property type="entry name" value="ZINC UPTAKE REGULATION PROTEIN"/>
    <property type="match status" value="1"/>
</dbReference>
<feature type="binding site" evidence="7">
    <location>
        <position position="96"/>
    </location>
    <ligand>
        <name>Zn(2+)</name>
        <dbReference type="ChEBI" id="CHEBI:29105"/>
    </ligand>
</feature>
<dbReference type="Gene3D" id="3.30.1490.190">
    <property type="match status" value="1"/>
</dbReference>
<keyword evidence="11" id="KW-1185">Reference proteome</keyword>
<keyword evidence="5" id="KW-0238">DNA-binding</keyword>
<gene>
    <name evidence="8" type="ORF">CDH04_05435</name>
    <name evidence="9" type="ORF">FZC43_05440</name>
</gene>
<comment type="similarity">
    <text evidence="1">Belongs to the Fur family.</text>
</comment>
<dbReference type="PANTHER" id="PTHR33202">
    <property type="entry name" value="ZINC UPTAKE REGULATION PROTEIN"/>
    <property type="match status" value="1"/>
</dbReference>
<evidence type="ECO:0000313" key="8">
    <source>
        <dbReference type="EMBL" id="AXA33894.1"/>
    </source>
</evidence>
<feature type="binding site" evidence="7">
    <location>
        <position position="99"/>
    </location>
    <ligand>
        <name>Zn(2+)</name>
        <dbReference type="ChEBI" id="CHEBI:29105"/>
    </ligand>
</feature>
<proteinExistence type="inferred from homology"/>
<dbReference type="RefSeq" id="WP_112870068.1">
    <property type="nucleotide sequence ID" value="NZ_CP021781.1"/>
</dbReference>
<dbReference type="GO" id="GO:0003700">
    <property type="term" value="F:DNA-binding transcription factor activity"/>
    <property type="evidence" value="ECO:0007669"/>
    <property type="project" value="InterPro"/>
</dbReference>
<dbReference type="InterPro" id="IPR036388">
    <property type="entry name" value="WH-like_DNA-bd_sf"/>
</dbReference>
<evidence type="ECO:0000256" key="3">
    <source>
        <dbReference type="ARBA" id="ARBA00022833"/>
    </source>
</evidence>
<reference evidence="9 11" key="2">
    <citation type="submission" date="2019-08" db="EMBL/GenBank/DDBJ databases">
        <title>Complete genome sequences of Francisella adeliensis (FSC1325 and FSC1326).</title>
        <authorList>
            <person name="Ohrman C."/>
            <person name="Uneklint I."/>
            <person name="Vallesi A."/>
            <person name="Karlsson L."/>
            <person name="Sjodin A."/>
        </authorList>
    </citation>
    <scope>NUCLEOTIDE SEQUENCE [LARGE SCALE GENOMIC DNA]</scope>
    <source>
        <strain evidence="9 11">FSC1325</strain>
    </source>
</reference>
<keyword evidence="3 7" id="KW-0862">Zinc</keyword>
<evidence type="ECO:0000256" key="2">
    <source>
        <dbReference type="ARBA" id="ARBA00022491"/>
    </source>
</evidence>
<dbReference type="Pfam" id="PF01475">
    <property type="entry name" value="FUR"/>
    <property type="match status" value="1"/>
</dbReference>
<keyword evidence="2" id="KW-0678">Repressor</keyword>
<evidence type="ECO:0000313" key="10">
    <source>
        <dbReference type="Proteomes" id="UP000251120"/>
    </source>
</evidence>
<dbReference type="Proteomes" id="UP000681131">
    <property type="component" value="Chromosome"/>
</dbReference>
<evidence type="ECO:0000256" key="4">
    <source>
        <dbReference type="ARBA" id="ARBA00023015"/>
    </source>
</evidence>
<sequence>MGNYLKNAKHYCENNKLRFTPPRQQVLDVIYKSTKPISAYDILRIISCDRDINPPTIYRAIDFWLKYNFIHRIESINSYIACKENHKHTGVEVFVCQNCGFVDESHTCNSKILEELKKLTKHQIKSWNIEMKGLCQNCINIEN</sequence>
<dbReference type="InterPro" id="IPR002481">
    <property type="entry name" value="FUR"/>
</dbReference>
<keyword evidence="7" id="KW-0479">Metal-binding</keyword>
<dbReference type="KEGG" id="fad:CDH04_05435"/>
<dbReference type="EMBL" id="CP021781">
    <property type="protein sequence ID" value="AXA33894.1"/>
    <property type="molecule type" value="Genomic_DNA"/>
</dbReference>
<feature type="binding site" evidence="7">
    <location>
        <position position="135"/>
    </location>
    <ligand>
        <name>Zn(2+)</name>
        <dbReference type="ChEBI" id="CHEBI:29105"/>
    </ligand>
</feature>
<keyword evidence="4" id="KW-0805">Transcription regulation</keyword>
<dbReference type="OrthoDB" id="9801127at2"/>
<name>A0A2Z4XYR4_9GAMM</name>
<comment type="cofactor">
    <cofactor evidence="7">
        <name>Zn(2+)</name>
        <dbReference type="ChEBI" id="CHEBI:29105"/>
    </cofactor>
    <text evidence="7">Binds 1 zinc ion per subunit.</text>
</comment>
<dbReference type="EMBL" id="CP043424">
    <property type="protein sequence ID" value="QIW12961.1"/>
    <property type="molecule type" value="Genomic_DNA"/>
</dbReference>
<evidence type="ECO:0000313" key="9">
    <source>
        <dbReference type="EMBL" id="QIW12961.1"/>
    </source>
</evidence>
<organism evidence="8 10">
    <name type="scientific">Francisella adeliensis</name>
    <dbReference type="NCBI Taxonomy" id="2007306"/>
    <lineage>
        <taxon>Bacteria</taxon>
        <taxon>Pseudomonadati</taxon>
        <taxon>Pseudomonadota</taxon>
        <taxon>Gammaproteobacteria</taxon>
        <taxon>Thiotrichales</taxon>
        <taxon>Francisellaceae</taxon>
        <taxon>Francisella</taxon>
    </lineage>
</organism>
<keyword evidence="6" id="KW-0804">Transcription</keyword>
<evidence type="ECO:0000313" key="11">
    <source>
        <dbReference type="Proteomes" id="UP000681131"/>
    </source>
</evidence>
<dbReference type="InterPro" id="IPR043135">
    <property type="entry name" value="Fur_C"/>
</dbReference>
<dbReference type="Proteomes" id="UP000251120">
    <property type="component" value="Chromosome"/>
</dbReference>
<dbReference type="GO" id="GO:0005829">
    <property type="term" value="C:cytosol"/>
    <property type="evidence" value="ECO:0007669"/>
    <property type="project" value="TreeGrafter"/>
</dbReference>
<dbReference type="GO" id="GO:0008270">
    <property type="term" value="F:zinc ion binding"/>
    <property type="evidence" value="ECO:0007669"/>
    <property type="project" value="TreeGrafter"/>
</dbReference>
<dbReference type="InterPro" id="IPR036390">
    <property type="entry name" value="WH_DNA-bd_sf"/>
</dbReference>
<feature type="binding site" evidence="7">
    <location>
        <position position="138"/>
    </location>
    <ligand>
        <name>Zn(2+)</name>
        <dbReference type="ChEBI" id="CHEBI:29105"/>
    </ligand>
</feature>
<dbReference type="GO" id="GO:0000976">
    <property type="term" value="F:transcription cis-regulatory region binding"/>
    <property type="evidence" value="ECO:0007669"/>
    <property type="project" value="TreeGrafter"/>
</dbReference>
<dbReference type="Gene3D" id="1.10.10.10">
    <property type="entry name" value="Winged helix-like DNA-binding domain superfamily/Winged helix DNA-binding domain"/>
    <property type="match status" value="1"/>
</dbReference>
<evidence type="ECO:0000256" key="1">
    <source>
        <dbReference type="ARBA" id="ARBA00007957"/>
    </source>
</evidence>
<protein>
    <submittedName>
        <fullName evidence="8">Transcriptional repressor</fullName>
    </submittedName>
</protein>
<evidence type="ECO:0000256" key="5">
    <source>
        <dbReference type="ARBA" id="ARBA00023125"/>
    </source>
</evidence>
<dbReference type="GO" id="GO:0045892">
    <property type="term" value="P:negative regulation of DNA-templated transcription"/>
    <property type="evidence" value="ECO:0007669"/>
    <property type="project" value="TreeGrafter"/>
</dbReference>